<comment type="subcellular location">
    <subcellularLocation>
        <location evidence="1">Membrane</location>
        <topology evidence="1">Multi-pass membrane protein</topology>
    </subcellularLocation>
</comment>
<dbReference type="InterPro" id="IPR011701">
    <property type="entry name" value="MFS"/>
</dbReference>
<dbReference type="GO" id="GO:0008028">
    <property type="term" value="F:monocarboxylic acid transmembrane transporter activity"/>
    <property type="evidence" value="ECO:0007669"/>
    <property type="project" value="TreeGrafter"/>
</dbReference>
<dbReference type="OrthoDB" id="410267at2759"/>
<keyword evidence="4" id="KW-1133">Transmembrane helix</keyword>
<sequence length="655" mass="72981">MEKSNLTEKNHSGVYKQTTRPKKPKRRDKSDLGPDFVAPDGGWGWVVCLAAGFNNFFLFPALQQYGLIYRTRMDILHFDAEQTTTIVNVVMAVSSLVGIVNGAMFRRFTFRQVALTGTSLAFLGIFMSAFCTTFWEYIICLSTVYGIGLGLAMAATSLAVNTYFKQKRRRATGFSWTITGLGPIIFPHVSTFLLGYYGAQGSILIYAGIAMNAILCALTLQPVLRHVKKPPKVKVAAIEGATEGQEKGEPGELMEANGNLLTPAGQDPWSDYECKYCQYQKRGKRGIFSSQYLFNADDPERPGYEITEPGTPMLARANDGWFGSKISLTSEHATGARYRSRQALMRQVSGRSRDNLDRLEHSREEQEGGGAAPLYKPNYFNREREDMERYASKTSVYSRPGQEELMRCTCSEDKALLQKTAEALRIEELDRQEAELEEEELKSRMTFCQKVSKFFDLDLLKDFTFVNLAVGMSIMMFGEMNFSVLTPFILHDFGYADSQISLAMSLLACMDSCIRFLAPLALEKVKLDNRVLFAFGIICIAMGRVVVSFVRSLEGLIAVFLLIGFGKGFRTIFSPLIIPSYVPLNRLPAASGLQLIFNTMFSFAMGPLLGMITKAFGYGATIHTINALTALALLLWLTESLVRYLLGRPAKGQGQ</sequence>
<feature type="region of interest" description="Disordered" evidence="3">
    <location>
        <begin position="1"/>
        <end position="33"/>
    </location>
</feature>
<feature type="transmembrane region" description="Helical" evidence="4">
    <location>
        <begin position="176"/>
        <end position="197"/>
    </location>
</feature>
<feature type="transmembrane region" description="Helical" evidence="4">
    <location>
        <begin position="590"/>
        <end position="609"/>
    </location>
</feature>
<feature type="transmembrane region" description="Helical" evidence="4">
    <location>
        <begin position="113"/>
        <end position="138"/>
    </location>
</feature>
<dbReference type="SUPFAM" id="SSF103473">
    <property type="entry name" value="MFS general substrate transporter"/>
    <property type="match status" value="1"/>
</dbReference>
<feature type="transmembrane region" description="Helical" evidence="4">
    <location>
        <begin position="615"/>
        <end position="638"/>
    </location>
</feature>
<dbReference type="InterPro" id="IPR036259">
    <property type="entry name" value="MFS_trans_sf"/>
</dbReference>
<dbReference type="GO" id="GO:0016020">
    <property type="term" value="C:membrane"/>
    <property type="evidence" value="ECO:0007669"/>
    <property type="project" value="UniProtKB-SubCell"/>
</dbReference>
<dbReference type="eggNOG" id="KOG2504">
    <property type="taxonomic scope" value="Eukaryota"/>
</dbReference>
<dbReference type="InterPro" id="IPR050327">
    <property type="entry name" value="Proton-linked_MCT"/>
</dbReference>
<feature type="transmembrane region" description="Helical" evidence="4">
    <location>
        <begin position="459"/>
        <end position="478"/>
    </location>
</feature>
<dbReference type="Gene3D" id="1.20.1250.20">
    <property type="entry name" value="MFS general substrate transporter like domains"/>
    <property type="match status" value="2"/>
</dbReference>
<evidence type="ECO:0000313" key="7">
    <source>
        <dbReference type="Proteomes" id="UP000007801"/>
    </source>
</evidence>
<dbReference type="InterPro" id="IPR020846">
    <property type="entry name" value="MFS_dom"/>
</dbReference>
<keyword evidence="2" id="KW-0175">Coiled coil</keyword>
<accession>B3N143</accession>
<keyword evidence="7" id="KW-1185">Reference proteome</keyword>
<evidence type="ECO:0000256" key="4">
    <source>
        <dbReference type="SAM" id="Phobius"/>
    </source>
</evidence>
<evidence type="ECO:0000259" key="5">
    <source>
        <dbReference type="PROSITE" id="PS50850"/>
    </source>
</evidence>
<dbReference type="AlphaFoldDB" id="B3N143"/>
<dbReference type="Proteomes" id="UP000007801">
    <property type="component" value="Unassembled WGS sequence"/>
</dbReference>
<protein>
    <recommendedName>
        <fullName evidence="5">Major facilitator superfamily (MFS) profile domain-containing protein</fullName>
    </recommendedName>
</protein>
<evidence type="ECO:0000256" key="2">
    <source>
        <dbReference type="SAM" id="Coils"/>
    </source>
</evidence>
<dbReference type="EMBL" id="CH902650">
    <property type="protein sequence ID" value="EDV30078.1"/>
    <property type="molecule type" value="Genomic_DNA"/>
</dbReference>
<organism evidence="6 7">
    <name type="scientific">Drosophila ananassae</name>
    <name type="common">Fruit fly</name>
    <dbReference type="NCBI Taxonomy" id="7217"/>
    <lineage>
        <taxon>Eukaryota</taxon>
        <taxon>Metazoa</taxon>
        <taxon>Ecdysozoa</taxon>
        <taxon>Arthropoda</taxon>
        <taxon>Hexapoda</taxon>
        <taxon>Insecta</taxon>
        <taxon>Pterygota</taxon>
        <taxon>Neoptera</taxon>
        <taxon>Endopterygota</taxon>
        <taxon>Diptera</taxon>
        <taxon>Brachycera</taxon>
        <taxon>Muscomorpha</taxon>
        <taxon>Ephydroidea</taxon>
        <taxon>Drosophilidae</taxon>
        <taxon>Drosophila</taxon>
        <taxon>Sophophora</taxon>
    </lineage>
</organism>
<name>B3N143_DROAN</name>
<feature type="transmembrane region" description="Helical" evidence="4">
    <location>
        <begin position="144"/>
        <end position="164"/>
    </location>
</feature>
<dbReference type="FunFam" id="1.20.1250.20:FF:000383">
    <property type="entry name" value="Blast:Monocarboxylate transporter 13"/>
    <property type="match status" value="1"/>
</dbReference>
<dbReference type="InParanoid" id="B3N143"/>
<proteinExistence type="predicted"/>
<evidence type="ECO:0000256" key="1">
    <source>
        <dbReference type="ARBA" id="ARBA00004141"/>
    </source>
</evidence>
<dbReference type="PANTHER" id="PTHR11360">
    <property type="entry name" value="MONOCARBOXYLATE TRANSPORTER"/>
    <property type="match status" value="1"/>
</dbReference>
<feature type="compositionally biased region" description="Basic and acidic residues" evidence="3">
    <location>
        <begin position="351"/>
        <end position="366"/>
    </location>
</feature>
<evidence type="ECO:0000256" key="3">
    <source>
        <dbReference type="SAM" id="MobiDB-lite"/>
    </source>
</evidence>
<keyword evidence="4" id="KW-0472">Membrane</keyword>
<feature type="transmembrane region" description="Helical" evidence="4">
    <location>
        <begin position="530"/>
        <end position="550"/>
    </location>
</feature>
<feature type="transmembrane region" description="Helical" evidence="4">
    <location>
        <begin position="203"/>
        <end position="224"/>
    </location>
</feature>
<feature type="transmembrane region" description="Helical" evidence="4">
    <location>
        <begin position="42"/>
        <end position="62"/>
    </location>
</feature>
<dbReference type="HOGENOM" id="CLU_001265_59_2_1"/>
<dbReference type="PhylomeDB" id="B3N143"/>
<reference evidence="6 7" key="1">
    <citation type="journal article" date="2007" name="Nature">
        <title>Evolution of genes and genomes on the Drosophila phylogeny.</title>
        <authorList>
            <consortium name="Drosophila 12 Genomes Consortium"/>
            <person name="Clark A.G."/>
            <person name="Eisen M.B."/>
            <person name="Smith D.R."/>
            <person name="Bergman C.M."/>
            <person name="Oliver B."/>
            <person name="Markow T.A."/>
            <person name="Kaufman T.C."/>
            <person name="Kellis M."/>
            <person name="Gelbart W."/>
            <person name="Iyer V.N."/>
            <person name="Pollard D.A."/>
            <person name="Sackton T.B."/>
            <person name="Larracuente A.M."/>
            <person name="Singh N.D."/>
            <person name="Abad J.P."/>
            <person name="Abt D.N."/>
            <person name="Adryan B."/>
            <person name="Aguade M."/>
            <person name="Akashi H."/>
            <person name="Anderson W.W."/>
            <person name="Aquadro C.F."/>
            <person name="Ardell D.H."/>
            <person name="Arguello R."/>
            <person name="Artieri C.G."/>
            <person name="Barbash D.A."/>
            <person name="Barker D."/>
            <person name="Barsanti P."/>
            <person name="Batterham P."/>
            <person name="Batzoglou S."/>
            <person name="Begun D."/>
            <person name="Bhutkar A."/>
            <person name="Blanco E."/>
            <person name="Bosak S.A."/>
            <person name="Bradley R.K."/>
            <person name="Brand A.D."/>
            <person name="Brent M.R."/>
            <person name="Brooks A.N."/>
            <person name="Brown R.H."/>
            <person name="Butlin R.K."/>
            <person name="Caggese C."/>
            <person name="Calvi B.R."/>
            <person name="Bernardo de Carvalho A."/>
            <person name="Caspi A."/>
            <person name="Castrezana S."/>
            <person name="Celniker S.E."/>
            <person name="Chang J.L."/>
            <person name="Chapple C."/>
            <person name="Chatterji S."/>
            <person name="Chinwalla A."/>
            <person name="Civetta A."/>
            <person name="Clifton S.W."/>
            <person name="Comeron J.M."/>
            <person name="Costello J.C."/>
            <person name="Coyne J.A."/>
            <person name="Daub J."/>
            <person name="David R.G."/>
            <person name="Delcher A.L."/>
            <person name="Delehaunty K."/>
            <person name="Do C.B."/>
            <person name="Ebling H."/>
            <person name="Edwards K."/>
            <person name="Eickbush T."/>
            <person name="Evans J.D."/>
            <person name="Filipski A."/>
            <person name="Findeiss S."/>
            <person name="Freyhult E."/>
            <person name="Fulton L."/>
            <person name="Fulton R."/>
            <person name="Garcia A.C."/>
            <person name="Gardiner A."/>
            <person name="Garfield D.A."/>
            <person name="Garvin B.E."/>
            <person name="Gibson G."/>
            <person name="Gilbert D."/>
            <person name="Gnerre S."/>
            <person name="Godfrey J."/>
            <person name="Good R."/>
            <person name="Gotea V."/>
            <person name="Gravely B."/>
            <person name="Greenberg A.J."/>
            <person name="Griffiths-Jones S."/>
            <person name="Gross S."/>
            <person name="Guigo R."/>
            <person name="Gustafson E.A."/>
            <person name="Haerty W."/>
            <person name="Hahn M.W."/>
            <person name="Halligan D.L."/>
            <person name="Halpern A.L."/>
            <person name="Halter G.M."/>
            <person name="Han M.V."/>
            <person name="Heger A."/>
            <person name="Hillier L."/>
            <person name="Hinrichs A.S."/>
            <person name="Holmes I."/>
            <person name="Hoskins R.A."/>
            <person name="Hubisz M.J."/>
            <person name="Hultmark D."/>
            <person name="Huntley M.A."/>
            <person name="Jaffe D.B."/>
            <person name="Jagadeeshan S."/>
            <person name="Jeck W.R."/>
            <person name="Johnson J."/>
            <person name="Jones C.D."/>
            <person name="Jordan W.C."/>
            <person name="Karpen G.H."/>
            <person name="Kataoka E."/>
            <person name="Keightley P.D."/>
            <person name="Kheradpour P."/>
            <person name="Kirkness E.F."/>
            <person name="Koerich L.B."/>
            <person name="Kristiansen K."/>
            <person name="Kudrna D."/>
            <person name="Kulathinal R.J."/>
            <person name="Kumar S."/>
            <person name="Kwok R."/>
            <person name="Lander E."/>
            <person name="Langley C.H."/>
            <person name="Lapoint R."/>
            <person name="Lazzaro B.P."/>
            <person name="Lee S.J."/>
            <person name="Levesque L."/>
            <person name="Li R."/>
            <person name="Lin C.F."/>
            <person name="Lin M.F."/>
            <person name="Lindblad-Toh K."/>
            <person name="Llopart A."/>
            <person name="Long M."/>
            <person name="Low L."/>
            <person name="Lozovsky E."/>
            <person name="Lu J."/>
            <person name="Luo M."/>
            <person name="Machado C.A."/>
            <person name="Makalowski W."/>
            <person name="Marzo M."/>
            <person name="Matsuda M."/>
            <person name="Matzkin L."/>
            <person name="McAllister B."/>
            <person name="McBride C.S."/>
            <person name="McKernan B."/>
            <person name="McKernan K."/>
            <person name="Mendez-Lago M."/>
            <person name="Minx P."/>
            <person name="Mollenhauer M.U."/>
            <person name="Montooth K."/>
            <person name="Mount S.M."/>
            <person name="Mu X."/>
            <person name="Myers E."/>
            <person name="Negre B."/>
            <person name="Newfeld S."/>
            <person name="Nielsen R."/>
            <person name="Noor M.A."/>
            <person name="O'Grady P."/>
            <person name="Pachter L."/>
            <person name="Papaceit M."/>
            <person name="Parisi M.J."/>
            <person name="Parisi M."/>
            <person name="Parts L."/>
            <person name="Pedersen J.S."/>
            <person name="Pesole G."/>
            <person name="Phillippy A.M."/>
            <person name="Ponting C.P."/>
            <person name="Pop M."/>
            <person name="Porcelli D."/>
            <person name="Powell J.R."/>
            <person name="Prohaska S."/>
            <person name="Pruitt K."/>
            <person name="Puig M."/>
            <person name="Quesneville H."/>
            <person name="Ram K.R."/>
            <person name="Rand D."/>
            <person name="Rasmussen M.D."/>
            <person name="Reed L.K."/>
            <person name="Reenan R."/>
            <person name="Reily A."/>
            <person name="Remington K.A."/>
            <person name="Rieger T.T."/>
            <person name="Ritchie M.G."/>
            <person name="Robin C."/>
            <person name="Rogers Y.H."/>
            <person name="Rohde C."/>
            <person name="Rozas J."/>
            <person name="Rubenfield M.J."/>
            <person name="Ruiz A."/>
            <person name="Russo S."/>
            <person name="Salzberg S.L."/>
            <person name="Sanchez-Gracia A."/>
            <person name="Saranga D.J."/>
            <person name="Sato H."/>
            <person name="Schaeffer S.W."/>
            <person name="Schatz M.C."/>
            <person name="Schlenke T."/>
            <person name="Schwartz R."/>
            <person name="Segarra C."/>
            <person name="Singh R.S."/>
            <person name="Sirot L."/>
            <person name="Sirota M."/>
            <person name="Sisneros N.B."/>
            <person name="Smith C.D."/>
            <person name="Smith T.F."/>
            <person name="Spieth J."/>
            <person name="Stage D.E."/>
            <person name="Stark A."/>
            <person name="Stephan W."/>
            <person name="Strausberg R.L."/>
            <person name="Strempel S."/>
            <person name="Sturgill D."/>
            <person name="Sutton G."/>
            <person name="Sutton G.G."/>
            <person name="Tao W."/>
            <person name="Teichmann S."/>
            <person name="Tobari Y.N."/>
            <person name="Tomimura Y."/>
            <person name="Tsolas J.M."/>
            <person name="Valente V.L."/>
            <person name="Venter E."/>
            <person name="Venter J.C."/>
            <person name="Vicario S."/>
            <person name="Vieira F.G."/>
            <person name="Vilella A.J."/>
            <person name="Villasante A."/>
            <person name="Walenz B."/>
            <person name="Wang J."/>
            <person name="Wasserman M."/>
            <person name="Watts T."/>
            <person name="Wilson D."/>
            <person name="Wilson R.K."/>
            <person name="Wing R.A."/>
            <person name="Wolfner M.F."/>
            <person name="Wong A."/>
            <person name="Wong G.K."/>
            <person name="Wu C.I."/>
            <person name="Wu G."/>
            <person name="Yamamoto D."/>
            <person name="Yang H.P."/>
            <person name="Yang S.P."/>
            <person name="Yorke J.A."/>
            <person name="Yoshida K."/>
            <person name="Zdobnov E."/>
            <person name="Zhang P."/>
            <person name="Zhang Y."/>
            <person name="Zimin A.V."/>
            <person name="Baldwin J."/>
            <person name="Abdouelleil A."/>
            <person name="Abdulkadir J."/>
            <person name="Abebe A."/>
            <person name="Abera B."/>
            <person name="Abreu J."/>
            <person name="Acer S.C."/>
            <person name="Aftuck L."/>
            <person name="Alexander A."/>
            <person name="An P."/>
            <person name="Anderson E."/>
            <person name="Anderson S."/>
            <person name="Arachi H."/>
            <person name="Azer M."/>
            <person name="Bachantsang P."/>
            <person name="Barry A."/>
            <person name="Bayul T."/>
            <person name="Berlin A."/>
            <person name="Bessette D."/>
            <person name="Bloom T."/>
            <person name="Blye J."/>
            <person name="Boguslavskiy L."/>
            <person name="Bonnet C."/>
            <person name="Boukhgalter B."/>
            <person name="Bourzgui I."/>
            <person name="Brown A."/>
            <person name="Cahill P."/>
            <person name="Channer S."/>
            <person name="Cheshatsang Y."/>
            <person name="Chuda L."/>
            <person name="Citroen M."/>
            <person name="Collymore A."/>
            <person name="Cooke P."/>
            <person name="Costello M."/>
            <person name="D'Aco K."/>
            <person name="Daza R."/>
            <person name="De Haan G."/>
            <person name="DeGray S."/>
            <person name="DeMaso C."/>
            <person name="Dhargay N."/>
            <person name="Dooley K."/>
            <person name="Dooley E."/>
            <person name="Doricent M."/>
            <person name="Dorje P."/>
            <person name="Dorjee K."/>
            <person name="Dupes A."/>
            <person name="Elong R."/>
            <person name="Falk J."/>
            <person name="Farina A."/>
            <person name="Faro S."/>
            <person name="Ferguson D."/>
            <person name="Fisher S."/>
            <person name="Foley C.D."/>
            <person name="Franke A."/>
            <person name="Friedrich D."/>
            <person name="Gadbois L."/>
            <person name="Gearin G."/>
            <person name="Gearin C.R."/>
            <person name="Giannoukos G."/>
            <person name="Goode T."/>
            <person name="Graham J."/>
            <person name="Grandbois E."/>
            <person name="Grewal S."/>
            <person name="Gyaltsen K."/>
            <person name="Hafez N."/>
            <person name="Hagos B."/>
            <person name="Hall J."/>
            <person name="Henson C."/>
            <person name="Hollinger A."/>
            <person name="Honan T."/>
            <person name="Huard M.D."/>
            <person name="Hughes L."/>
            <person name="Hurhula B."/>
            <person name="Husby M.E."/>
            <person name="Kamat A."/>
            <person name="Kanga B."/>
            <person name="Kashin S."/>
            <person name="Khazanovich D."/>
            <person name="Kisner P."/>
            <person name="Lance K."/>
            <person name="Lara M."/>
            <person name="Lee W."/>
            <person name="Lennon N."/>
            <person name="Letendre F."/>
            <person name="LeVine R."/>
            <person name="Lipovsky A."/>
            <person name="Liu X."/>
            <person name="Liu J."/>
            <person name="Liu S."/>
            <person name="Lokyitsang T."/>
            <person name="Lokyitsang Y."/>
            <person name="Lubonja R."/>
            <person name="Lui A."/>
            <person name="MacDonald P."/>
            <person name="Magnisalis V."/>
            <person name="Maru K."/>
            <person name="Matthews C."/>
            <person name="McCusker W."/>
            <person name="McDonough S."/>
            <person name="Mehta T."/>
            <person name="Meldrim J."/>
            <person name="Meneus L."/>
            <person name="Mihai O."/>
            <person name="Mihalev A."/>
            <person name="Mihova T."/>
            <person name="Mittelman R."/>
            <person name="Mlenga V."/>
            <person name="Montmayeur A."/>
            <person name="Mulrain L."/>
            <person name="Navidi A."/>
            <person name="Naylor J."/>
            <person name="Negash T."/>
            <person name="Nguyen T."/>
            <person name="Nguyen N."/>
            <person name="Nicol R."/>
            <person name="Norbu C."/>
            <person name="Norbu N."/>
            <person name="Novod N."/>
            <person name="O'Neill B."/>
            <person name="Osman S."/>
            <person name="Markiewicz E."/>
            <person name="Oyono O.L."/>
            <person name="Patti C."/>
            <person name="Phunkhang P."/>
            <person name="Pierre F."/>
            <person name="Priest M."/>
            <person name="Raghuraman S."/>
            <person name="Rege F."/>
            <person name="Reyes R."/>
            <person name="Rise C."/>
            <person name="Rogov P."/>
            <person name="Ross K."/>
            <person name="Ryan E."/>
            <person name="Settipalli S."/>
            <person name="Shea T."/>
            <person name="Sherpa N."/>
            <person name="Shi L."/>
            <person name="Shih D."/>
            <person name="Sparrow T."/>
            <person name="Spaulding J."/>
            <person name="Stalker J."/>
            <person name="Stange-Thomann N."/>
            <person name="Stavropoulos S."/>
            <person name="Stone C."/>
            <person name="Strader C."/>
            <person name="Tesfaye S."/>
            <person name="Thomson T."/>
            <person name="Thoulutsang Y."/>
            <person name="Thoulutsang D."/>
            <person name="Topham K."/>
            <person name="Topping I."/>
            <person name="Tsamla T."/>
            <person name="Vassiliev H."/>
            <person name="Vo A."/>
            <person name="Wangchuk T."/>
            <person name="Wangdi T."/>
            <person name="Weiand M."/>
            <person name="Wilkinson J."/>
            <person name="Wilson A."/>
            <person name="Yadav S."/>
            <person name="Young G."/>
            <person name="Yu Q."/>
            <person name="Zembek L."/>
            <person name="Zhong D."/>
            <person name="Zimmer A."/>
            <person name="Zwirko Z."/>
            <person name="Jaffe D.B."/>
            <person name="Alvarez P."/>
            <person name="Brockman W."/>
            <person name="Butler J."/>
            <person name="Chin C."/>
            <person name="Gnerre S."/>
            <person name="Grabherr M."/>
            <person name="Kleber M."/>
            <person name="Mauceli E."/>
            <person name="MacCallum I."/>
        </authorList>
    </citation>
    <scope>NUCLEOTIDE SEQUENCE [LARGE SCALE GENOMIC DNA]</scope>
    <source>
        <strain evidence="7">Tucson 14024-0371.13</strain>
    </source>
</reference>
<keyword evidence="4" id="KW-0812">Transmembrane</keyword>
<feature type="region of interest" description="Disordered" evidence="3">
    <location>
        <begin position="345"/>
        <end position="377"/>
    </location>
</feature>
<dbReference type="PANTHER" id="PTHR11360:SF8">
    <property type="entry name" value="BCDNA.LD28120-RELATED"/>
    <property type="match status" value="1"/>
</dbReference>
<evidence type="ECO:0000313" key="6">
    <source>
        <dbReference type="EMBL" id="EDV30078.1"/>
    </source>
</evidence>
<feature type="coiled-coil region" evidence="2">
    <location>
        <begin position="417"/>
        <end position="444"/>
    </location>
</feature>
<dbReference type="Pfam" id="PF07690">
    <property type="entry name" value="MFS_1"/>
    <property type="match status" value="2"/>
</dbReference>
<feature type="compositionally biased region" description="Basic and acidic residues" evidence="3">
    <location>
        <begin position="1"/>
        <end position="11"/>
    </location>
</feature>
<dbReference type="OMA" id="IGMSIMM"/>
<feature type="domain" description="Major facilitator superfamily (MFS) profile" evidence="5">
    <location>
        <begin position="464"/>
        <end position="655"/>
    </location>
</feature>
<feature type="transmembrane region" description="Helical" evidence="4">
    <location>
        <begin position="556"/>
        <end position="578"/>
    </location>
</feature>
<dbReference type="PROSITE" id="PS50850">
    <property type="entry name" value="MFS"/>
    <property type="match status" value="1"/>
</dbReference>
<gene>
    <name evidence="6" type="primary">Dana\GF15996</name>
    <name evidence="6" type="synonym">dana_GLEANR_17092</name>
    <name evidence="6" type="ORF">GF15996</name>
</gene>